<sequence>MIIAIDLHHQPYYGKPQKGLFRGKAKQGTKKFWSIATACVVERGEKLTLAMAPVYNNRMEDTLDALWPQLQSKGIRIRRLLLDRGFYSADVIDWLQSRNVPFLMPMICRGKKPSKNSPGTGTAQFMAPGRRGFTTHTWKKRRSKLQVTVQVAIVPNPKTKQKTPLLYAYHGRLPNLTYCRELYRKRFGIETSYRESRHCRAWTTTRKENWRRFLQILSFILANAWALLTLGQQKKPWRERLTQQHFQQQLIELLDLPTTQVLTQEPSVAIT</sequence>
<gene>
    <name evidence="2" type="ORF">Mal4_53870</name>
</gene>
<reference evidence="2 3" key="1">
    <citation type="submission" date="2019-02" db="EMBL/GenBank/DDBJ databases">
        <title>Deep-cultivation of Planctomycetes and their phenomic and genomic characterization uncovers novel biology.</title>
        <authorList>
            <person name="Wiegand S."/>
            <person name="Jogler M."/>
            <person name="Boedeker C."/>
            <person name="Pinto D."/>
            <person name="Vollmers J."/>
            <person name="Rivas-Marin E."/>
            <person name="Kohn T."/>
            <person name="Peeters S.H."/>
            <person name="Heuer A."/>
            <person name="Rast P."/>
            <person name="Oberbeckmann S."/>
            <person name="Bunk B."/>
            <person name="Jeske O."/>
            <person name="Meyerdierks A."/>
            <person name="Storesund J.E."/>
            <person name="Kallscheuer N."/>
            <person name="Luecker S."/>
            <person name="Lage O.M."/>
            <person name="Pohl T."/>
            <person name="Merkel B.J."/>
            <person name="Hornburger P."/>
            <person name="Mueller R.-W."/>
            <person name="Bruemmer F."/>
            <person name="Labrenz M."/>
            <person name="Spormann A.M."/>
            <person name="Op den Camp H."/>
            <person name="Overmann J."/>
            <person name="Amann R."/>
            <person name="Jetten M.S.M."/>
            <person name="Mascher T."/>
            <person name="Medema M.H."/>
            <person name="Devos D.P."/>
            <person name="Kaster A.-K."/>
            <person name="Ovreas L."/>
            <person name="Rohde M."/>
            <person name="Galperin M.Y."/>
            <person name="Jogler C."/>
        </authorList>
    </citation>
    <scope>NUCLEOTIDE SEQUENCE [LARGE SCALE GENOMIC DNA]</scope>
    <source>
        <strain evidence="2 3">Mal4</strain>
    </source>
</reference>
<evidence type="ECO:0000313" key="3">
    <source>
        <dbReference type="Proteomes" id="UP000320496"/>
    </source>
</evidence>
<organism evidence="2 3">
    <name type="scientific">Maioricimonas rarisocia</name>
    <dbReference type="NCBI Taxonomy" id="2528026"/>
    <lineage>
        <taxon>Bacteria</taxon>
        <taxon>Pseudomonadati</taxon>
        <taxon>Planctomycetota</taxon>
        <taxon>Planctomycetia</taxon>
        <taxon>Planctomycetales</taxon>
        <taxon>Planctomycetaceae</taxon>
        <taxon>Maioricimonas</taxon>
    </lineage>
</organism>
<dbReference type="GO" id="GO:0003677">
    <property type="term" value="F:DNA binding"/>
    <property type="evidence" value="ECO:0007669"/>
    <property type="project" value="InterPro"/>
</dbReference>
<dbReference type="RefSeq" id="WP_197443865.1">
    <property type="nucleotide sequence ID" value="NZ_CP036275.1"/>
</dbReference>
<dbReference type="PANTHER" id="PTHR33252">
    <property type="entry name" value="THIRD ORF IN TRANSPOSON ISC1160"/>
    <property type="match status" value="1"/>
</dbReference>
<dbReference type="KEGG" id="mri:Mal4_53870"/>
<evidence type="ECO:0000313" key="2">
    <source>
        <dbReference type="EMBL" id="QDU41022.1"/>
    </source>
</evidence>
<dbReference type="SUPFAM" id="SSF53098">
    <property type="entry name" value="Ribonuclease H-like"/>
    <property type="match status" value="1"/>
</dbReference>
<dbReference type="EMBL" id="CP036275">
    <property type="protein sequence ID" value="QDU41022.1"/>
    <property type="molecule type" value="Genomic_DNA"/>
</dbReference>
<dbReference type="GO" id="GO:0006313">
    <property type="term" value="P:DNA transposition"/>
    <property type="evidence" value="ECO:0007669"/>
    <property type="project" value="InterPro"/>
</dbReference>
<keyword evidence="3" id="KW-1185">Reference proteome</keyword>
<proteinExistence type="predicted"/>
<dbReference type="InterPro" id="IPR002559">
    <property type="entry name" value="Transposase_11"/>
</dbReference>
<dbReference type="GO" id="GO:0004803">
    <property type="term" value="F:transposase activity"/>
    <property type="evidence" value="ECO:0007669"/>
    <property type="project" value="InterPro"/>
</dbReference>
<evidence type="ECO:0000259" key="1">
    <source>
        <dbReference type="Pfam" id="PF01609"/>
    </source>
</evidence>
<protein>
    <submittedName>
        <fullName evidence="2">Transposase DDE domain protein</fullName>
    </submittedName>
</protein>
<dbReference type="Pfam" id="PF01609">
    <property type="entry name" value="DDE_Tnp_1"/>
    <property type="match status" value="1"/>
</dbReference>
<dbReference type="InterPro" id="IPR012337">
    <property type="entry name" value="RNaseH-like_sf"/>
</dbReference>
<feature type="domain" description="Transposase IS4-like" evidence="1">
    <location>
        <begin position="22"/>
        <end position="218"/>
    </location>
</feature>
<name>A0A517ZF13_9PLAN</name>
<dbReference type="PANTHER" id="PTHR33252:SF2">
    <property type="entry name" value="TRANSPOSASE IS4-LIKE DOMAIN-CONTAINING PROTEIN"/>
    <property type="match status" value="1"/>
</dbReference>
<dbReference type="Proteomes" id="UP000320496">
    <property type="component" value="Chromosome"/>
</dbReference>
<accession>A0A517ZF13</accession>
<dbReference type="AlphaFoldDB" id="A0A517ZF13"/>